<accession>A0ABM3MH41</accession>
<keyword evidence="3" id="KW-1185">Reference proteome</keyword>
<feature type="compositionally biased region" description="Low complexity" evidence="1">
    <location>
        <begin position="376"/>
        <end position="386"/>
    </location>
</feature>
<dbReference type="InterPro" id="IPR040676">
    <property type="entry name" value="DUF5641"/>
</dbReference>
<organism evidence="3 4">
    <name type="scientific">Galleria mellonella</name>
    <name type="common">Greater wax moth</name>
    <dbReference type="NCBI Taxonomy" id="7137"/>
    <lineage>
        <taxon>Eukaryota</taxon>
        <taxon>Metazoa</taxon>
        <taxon>Ecdysozoa</taxon>
        <taxon>Arthropoda</taxon>
        <taxon>Hexapoda</taxon>
        <taxon>Insecta</taxon>
        <taxon>Pterygota</taxon>
        <taxon>Neoptera</taxon>
        <taxon>Endopterygota</taxon>
        <taxon>Lepidoptera</taxon>
        <taxon>Glossata</taxon>
        <taxon>Ditrysia</taxon>
        <taxon>Pyraloidea</taxon>
        <taxon>Pyralidae</taxon>
        <taxon>Galleriinae</taxon>
        <taxon>Galleria</taxon>
    </lineage>
</organism>
<dbReference type="InterPro" id="IPR036397">
    <property type="entry name" value="RNaseH_sf"/>
</dbReference>
<evidence type="ECO:0000313" key="4">
    <source>
        <dbReference type="RefSeq" id="XP_052750703.1"/>
    </source>
</evidence>
<dbReference type="PROSITE" id="PS50994">
    <property type="entry name" value="INTEGRASE"/>
    <property type="match status" value="1"/>
</dbReference>
<dbReference type="Pfam" id="PF18701">
    <property type="entry name" value="DUF5641"/>
    <property type="match status" value="1"/>
</dbReference>
<evidence type="ECO:0000256" key="1">
    <source>
        <dbReference type="SAM" id="MobiDB-lite"/>
    </source>
</evidence>
<dbReference type="InterPro" id="IPR001584">
    <property type="entry name" value="Integrase_cat-core"/>
</dbReference>
<feature type="compositionally biased region" description="Polar residues" evidence="1">
    <location>
        <begin position="363"/>
        <end position="373"/>
    </location>
</feature>
<feature type="domain" description="Integrase catalytic" evidence="2">
    <location>
        <begin position="65"/>
        <end position="245"/>
    </location>
</feature>
<dbReference type="InterPro" id="IPR041588">
    <property type="entry name" value="Integrase_H2C2"/>
</dbReference>
<dbReference type="Pfam" id="PF17921">
    <property type="entry name" value="Integrase_H2C2"/>
    <property type="match status" value="1"/>
</dbReference>
<dbReference type="SUPFAM" id="SSF53098">
    <property type="entry name" value="Ribonuclease H-like"/>
    <property type="match status" value="1"/>
</dbReference>
<gene>
    <name evidence="4" type="primary">LOC128200650</name>
</gene>
<dbReference type="RefSeq" id="XP_052750703.1">
    <property type="nucleotide sequence ID" value="XM_052894743.1"/>
</dbReference>
<name>A0ABM3MH41_GALME</name>
<evidence type="ECO:0000313" key="3">
    <source>
        <dbReference type="Proteomes" id="UP001652740"/>
    </source>
</evidence>
<sequence length="411" mass="47383">MVMQRHVQLQHAGTNQLIADIRTRYWIIGSRRLVRSVISNCVICMRYRSQPLQAPAAPLPNERMACNAPFQNTGVDLAGPLYLRNGEKCWIVLYTCAVYRAVHLELTRSLSTEAFMMTLRRFIARRGRVDMLVSDQGSNFIGTKNLLTNLDWEEIQRQSTIRRIAWKMNVPTAAWWGGYWERLIRIMKDLLKRVLGKASVSYDELQTLICDCEAIMNGRPLTYINNDNGEYLEPLTPALFIQPLPKTDVTDLDIVDNTSLNRRLKYLQNLREQFRQRFKSEYLTVLVQKGKEKKDILKIGDIVLVENEEKRIKWPLGIVEQLIQGKDGVERLARVRTSLGTKMRPVQRLYKLEVHKDNEFPDLNNTPNISTDLPPSGELSTSSDLSSKNKQLVTRSGRISKIPSKLKIYHV</sequence>
<dbReference type="InterPro" id="IPR012337">
    <property type="entry name" value="RNaseH-like_sf"/>
</dbReference>
<feature type="region of interest" description="Disordered" evidence="1">
    <location>
        <begin position="361"/>
        <end position="396"/>
    </location>
</feature>
<dbReference type="PANTHER" id="PTHR47331">
    <property type="entry name" value="PHD-TYPE DOMAIN-CONTAINING PROTEIN"/>
    <property type="match status" value="1"/>
</dbReference>
<dbReference type="Gene3D" id="3.30.420.10">
    <property type="entry name" value="Ribonuclease H-like superfamily/Ribonuclease H"/>
    <property type="match status" value="1"/>
</dbReference>
<reference evidence="4" key="1">
    <citation type="submission" date="2025-08" db="UniProtKB">
        <authorList>
            <consortium name="RefSeq"/>
        </authorList>
    </citation>
    <scope>IDENTIFICATION</scope>
    <source>
        <tissue evidence="4">Whole larvae</tissue>
    </source>
</reference>
<dbReference type="GeneID" id="128200650"/>
<protein>
    <submittedName>
        <fullName evidence="4">Uncharacterized protein LOC128200650</fullName>
    </submittedName>
</protein>
<dbReference type="Proteomes" id="UP001652740">
    <property type="component" value="Unplaced"/>
</dbReference>
<proteinExistence type="predicted"/>
<evidence type="ECO:0000259" key="2">
    <source>
        <dbReference type="PROSITE" id="PS50994"/>
    </source>
</evidence>
<dbReference type="PANTHER" id="PTHR47331:SF1">
    <property type="entry name" value="GAG-LIKE PROTEIN"/>
    <property type="match status" value="1"/>
</dbReference>